<reference evidence="2" key="1">
    <citation type="submission" date="2014-02" db="EMBL/GenBank/DDBJ databases">
        <title>Expanding our view of genomic diversity in Candidatus Accumulibacter clades.</title>
        <authorList>
            <person name="Skennerton C.T."/>
            <person name="Barr J.J."/>
            <person name="Slater F.R."/>
            <person name="Bond P.L."/>
            <person name="Tyson G.W."/>
        </authorList>
    </citation>
    <scope>NUCLEOTIDE SEQUENCE [LARGE SCALE GENOMIC DNA]</scope>
</reference>
<feature type="region of interest" description="Disordered" evidence="1">
    <location>
        <begin position="51"/>
        <end position="82"/>
    </location>
</feature>
<dbReference type="Pfam" id="PF08895">
    <property type="entry name" value="DUF1840"/>
    <property type="match status" value="1"/>
</dbReference>
<proteinExistence type="predicted"/>
<evidence type="ECO:0000313" key="2">
    <source>
        <dbReference type="EMBL" id="EXI69555.1"/>
    </source>
</evidence>
<dbReference type="InterPro" id="IPR014991">
    <property type="entry name" value="DUF1840"/>
</dbReference>
<dbReference type="PATRIC" id="fig|1454001.3.peg.227"/>
<name>A0A011NY68_9PROT</name>
<evidence type="ECO:0000256" key="1">
    <source>
        <dbReference type="SAM" id="MobiDB-lite"/>
    </source>
</evidence>
<organism evidence="2 3">
    <name type="scientific">Candidatus Accumulibacter adjunctus</name>
    <dbReference type="NCBI Taxonomy" id="1454001"/>
    <lineage>
        <taxon>Bacteria</taxon>
        <taxon>Pseudomonadati</taxon>
        <taxon>Pseudomonadota</taxon>
        <taxon>Betaproteobacteria</taxon>
        <taxon>Candidatus Accumulibacter</taxon>
    </lineage>
</organism>
<dbReference type="AlphaFoldDB" id="A0A011NY68"/>
<comment type="caution">
    <text evidence="2">The sequence shown here is derived from an EMBL/GenBank/DDBJ whole genome shotgun (WGS) entry which is preliminary data.</text>
</comment>
<keyword evidence="3" id="KW-1185">Reference proteome</keyword>
<protein>
    <recommendedName>
        <fullName evidence="4">DUF1840 domain-containing protein</fullName>
    </recommendedName>
</protein>
<evidence type="ECO:0000313" key="3">
    <source>
        <dbReference type="Proteomes" id="UP000020218"/>
    </source>
</evidence>
<evidence type="ECO:0008006" key="4">
    <source>
        <dbReference type="Google" id="ProtNLM"/>
    </source>
</evidence>
<dbReference type="EMBL" id="JFAX01000001">
    <property type="protein sequence ID" value="EXI69555.1"/>
    <property type="molecule type" value="Genomic_DNA"/>
</dbReference>
<dbReference type="STRING" id="1454001.AW08_00048"/>
<sequence length="114" mass="12407">MLVKFTSSTSGQIMMFAAVARQLLESIGKDCSARGVITTEQLPEAITRLRQAAAEHKATPPASSVDDAGRASTVGDDDDARPVGLGQRAFPLIELLQWTQQEEGFVLWEAERDF</sequence>
<dbReference type="Proteomes" id="UP000020218">
    <property type="component" value="Unassembled WGS sequence"/>
</dbReference>
<gene>
    <name evidence="2" type="ORF">AW08_00048</name>
</gene>
<accession>A0A011NY68</accession>